<dbReference type="AlphaFoldDB" id="A0A1C2G3H6"/>
<keyword evidence="2" id="KW-1185">Reference proteome</keyword>
<accession>A0A1C2G3H6</accession>
<evidence type="ECO:0000313" key="2">
    <source>
        <dbReference type="Proteomes" id="UP000253250"/>
    </source>
</evidence>
<proteinExistence type="predicted"/>
<dbReference type="EMBL" id="PSYR01000001">
    <property type="protein sequence ID" value="RCN58606.1"/>
    <property type="molecule type" value="Genomic_DNA"/>
</dbReference>
<sequence>MRSKKRLGVPVVTIADRGSDFFEFLTRANELRAPYLIRARTNSAGRMAVARSCRKTARAARGRSKR</sequence>
<evidence type="ECO:0000313" key="1">
    <source>
        <dbReference type="EMBL" id="RCN58606.1"/>
    </source>
</evidence>
<comment type="caution">
    <text evidence="1">The sequence shown here is derived from an EMBL/GenBank/DDBJ whole genome shotgun (WGS) entry which is preliminary data.</text>
</comment>
<dbReference type="RefSeq" id="WP_065969240.1">
    <property type="nucleotide sequence ID" value="NZ_CP080624.1"/>
</dbReference>
<reference evidence="1 2" key="1">
    <citation type="submission" date="2018-02" db="EMBL/GenBank/DDBJ databases">
        <title>Insights into the biology of acidophilic members of the Acidiferrobacteraceae family derived from comparative genomic analyses.</title>
        <authorList>
            <person name="Issotta F."/>
            <person name="Thyssen C."/>
            <person name="Mena C."/>
            <person name="Moya A."/>
            <person name="Bellenberg S."/>
            <person name="Sproer C."/>
            <person name="Covarrubias P.C."/>
            <person name="Sand W."/>
            <person name="Quatrini R."/>
            <person name="Vera M."/>
        </authorList>
    </citation>
    <scope>NUCLEOTIDE SEQUENCE [LARGE SCALE GENOMIC DNA]</scope>
    <source>
        <strain evidence="2">m-1</strain>
    </source>
</reference>
<organism evidence="1 2">
    <name type="scientific">Acidiferrobacter thiooxydans</name>
    <dbReference type="NCBI Taxonomy" id="163359"/>
    <lineage>
        <taxon>Bacteria</taxon>
        <taxon>Pseudomonadati</taxon>
        <taxon>Pseudomonadota</taxon>
        <taxon>Gammaproteobacteria</taxon>
        <taxon>Acidiferrobacterales</taxon>
        <taxon>Acidiferrobacteraceae</taxon>
        <taxon>Acidiferrobacter</taxon>
    </lineage>
</organism>
<dbReference type="Gene3D" id="3.90.350.10">
    <property type="entry name" value="Transposase Inhibitor Protein From Tn5, Chain A, domain 1"/>
    <property type="match status" value="1"/>
</dbReference>
<dbReference type="Proteomes" id="UP000253250">
    <property type="component" value="Unassembled WGS sequence"/>
</dbReference>
<gene>
    <name evidence="1" type="ORF">C4900_02140</name>
</gene>
<protein>
    <submittedName>
        <fullName evidence="1">Uncharacterized protein</fullName>
    </submittedName>
</protein>
<name>A0A1C2G3H6_9GAMM</name>